<name>A0A914WB44_9BILA</name>
<organism evidence="2 3">
    <name type="scientific">Plectus sambesii</name>
    <dbReference type="NCBI Taxonomy" id="2011161"/>
    <lineage>
        <taxon>Eukaryota</taxon>
        <taxon>Metazoa</taxon>
        <taxon>Ecdysozoa</taxon>
        <taxon>Nematoda</taxon>
        <taxon>Chromadorea</taxon>
        <taxon>Plectida</taxon>
        <taxon>Plectina</taxon>
        <taxon>Plectoidea</taxon>
        <taxon>Plectidae</taxon>
        <taxon>Plectus</taxon>
    </lineage>
</organism>
<accession>A0A914WB44</accession>
<dbReference type="WBParaSite" id="PSAMB.scaffold3511size17995.g21744.t1">
    <property type="protein sequence ID" value="PSAMB.scaffold3511size17995.g21744.t1"/>
    <property type="gene ID" value="PSAMB.scaffold3511size17995.g21744"/>
</dbReference>
<reference evidence="3" key="1">
    <citation type="submission" date="2022-11" db="UniProtKB">
        <authorList>
            <consortium name="WormBaseParasite"/>
        </authorList>
    </citation>
    <scope>IDENTIFICATION</scope>
</reference>
<keyword evidence="2" id="KW-1185">Reference proteome</keyword>
<feature type="region of interest" description="Disordered" evidence="1">
    <location>
        <begin position="66"/>
        <end position="97"/>
    </location>
</feature>
<evidence type="ECO:0000313" key="3">
    <source>
        <dbReference type="WBParaSite" id="PSAMB.scaffold3511size17995.g21744.t1"/>
    </source>
</evidence>
<proteinExistence type="predicted"/>
<sequence>MSVGSMDEKRAFFEHLYGTHEIPLIMGPPKPVRTFEHDIYEEQKALRQRSQAPTLVVCRPTVPVKPARRKKVPATDKIEDPLAPDPPDVSSFVLARL</sequence>
<evidence type="ECO:0000313" key="2">
    <source>
        <dbReference type="Proteomes" id="UP000887566"/>
    </source>
</evidence>
<dbReference type="Proteomes" id="UP000887566">
    <property type="component" value="Unplaced"/>
</dbReference>
<dbReference type="AlphaFoldDB" id="A0A914WB44"/>
<evidence type="ECO:0000256" key="1">
    <source>
        <dbReference type="SAM" id="MobiDB-lite"/>
    </source>
</evidence>
<protein>
    <submittedName>
        <fullName evidence="3">Uncharacterized protein</fullName>
    </submittedName>
</protein>